<dbReference type="EMBL" id="JACHXA010000010">
    <property type="protein sequence ID" value="MBB3066722.1"/>
    <property type="molecule type" value="Genomic_DNA"/>
</dbReference>
<dbReference type="PANTHER" id="PTHR45947">
    <property type="entry name" value="SULFOQUINOVOSYL TRANSFERASE SQD2"/>
    <property type="match status" value="1"/>
</dbReference>
<protein>
    <submittedName>
        <fullName evidence="2">Glycosyltransferase involved in cell wall biosynthesis</fullName>
    </submittedName>
</protein>
<dbReference type="Gene3D" id="3.40.50.2000">
    <property type="entry name" value="Glycogen Phosphorylase B"/>
    <property type="match status" value="2"/>
</dbReference>
<keyword evidence="3" id="KW-1185">Reference proteome</keyword>
<dbReference type="Pfam" id="PF13692">
    <property type="entry name" value="Glyco_trans_1_4"/>
    <property type="match status" value="1"/>
</dbReference>
<keyword evidence="2" id="KW-0808">Transferase</keyword>
<dbReference type="PANTHER" id="PTHR45947:SF3">
    <property type="entry name" value="SULFOQUINOVOSYL TRANSFERASE SQD2"/>
    <property type="match status" value="1"/>
</dbReference>
<dbReference type="RefSeq" id="WP_183417550.1">
    <property type="nucleotide sequence ID" value="NZ_JACHXA010000010.1"/>
</dbReference>
<name>A0A839SW59_9PROT</name>
<dbReference type="Pfam" id="PF13439">
    <property type="entry name" value="Glyco_transf_4"/>
    <property type="match status" value="1"/>
</dbReference>
<organism evidence="2 3">
    <name type="scientific">Limibacillus halophilus</name>
    <dbReference type="NCBI Taxonomy" id="1579333"/>
    <lineage>
        <taxon>Bacteria</taxon>
        <taxon>Pseudomonadati</taxon>
        <taxon>Pseudomonadota</taxon>
        <taxon>Alphaproteobacteria</taxon>
        <taxon>Rhodospirillales</taxon>
        <taxon>Rhodovibrionaceae</taxon>
        <taxon>Limibacillus</taxon>
    </lineage>
</organism>
<dbReference type="Proteomes" id="UP000581135">
    <property type="component" value="Unassembled WGS sequence"/>
</dbReference>
<sequence>MRLLIISDAWYPQINGVVRTLQRLQKELLELGHDVEVIHPGQFRTLPCPTYPEIRLAIFPRRQVGRHIARFAPEAIHIATEGPLGLAARRYCLRNKLPFTTSYHTRFPEYFAERLPVPLDWVYGFVRRFHNSGVGTMVATASLRQELTERGFTRVQPWTRGVDSSLFRPLPPPDIEFPRPVFLSVGRVSVEKNLEAFLRLDLPGSKVVIGDGPHRATLERRFPGAHFLGAKEGEDLARHYALGDVFVFPSRTDTFGLVLLEALACGLPIAAYPVPGPLDVVGDSPAGILDEDLRTACIKALDVSKDDCLNHAKDFSWQTCTEQFISNLKPQATA</sequence>
<dbReference type="CDD" id="cd03814">
    <property type="entry name" value="GT4-like"/>
    <property type="match status" value="1"/>
</dbReference>
<dbReference type="InterPro" id="IPR050194">
    <property type="entry name" value="Glycosyltransferase_grp1"/>
</dbReference>
<dbReference type="InterPro" id="IPR028098">
    <property type="entry name" value="Glyco_trans_4-like_N"/>
</dbReference>
<dbReference type="SUPFAM" id="SSF53756">
    <property type="entry name" value="UDP-Glycosyltransferase/glycogen phosphorylase"/>
    <property type="match status" value="1"/>
</dbReference>
<evidence type="ECO:0000259" key="1">
    <source>
        <dbReference type="Pfam" id="PF13439"/>
    </source>
</evidence>
<evidence type="ECO:0000313" key="2">
    <source>
        <dbReference type="EMBL" id="MBB3066722.1"/>
    </source>
</evidence>
<accession>A0A839SW59</accession>
<evidence type="ECO:0000313" key="3">
    <source>
        <dbReference type="Proteomes" id="UP000581135"/>
    </source>
</evidence>
<comment type="caution">
    <text evidence="2">The sequence shown here is derived from an EMBL/GenBank/DDBJ whole genome shotgun (WGS) entry which is preliminary data.</text>
</comment>
<gene>
    <name evidence="2" type="ORF">FHR98_003032</name>
</gene>
<dbReference type="AlphaFoldDB" id="A0A839SW59"/>
<proteinExistence type="predicted"/>
<feature type="domain" description="Glycosyltransferase subfamily 4-like N-terminal" evidence="1">
    <location>
        <begin position="14"/>
        <end position="164"/>
    </location>
</feature>
<reference evidence="2 3" key="1">
    <citation type="submission" date="2020-08" db="EMBL/GenBank/DDBJ databases">
        <title>Genomic Encyclopedia of Type Strains, Phase III (KMG-III): the genomes of soil and plant-associated and newly described type strains.</title>
        <authorList>
            <person name="Whitman W."/>
        </authorList>
    </citation>
    <scope>NUCLEOTIDE SEQUENCE [LARGE SCALE GENOMIC DNA]</scope>
    <source>
        <strain evidence="2 3">CECT 8803</strain>
    </source>
</reference>
<dbReference type="GO" id="GO:0016757">
    <property type="term" value="F:glycosyltransferase activity"/>
    <property type="evidence" value="ECO:0007669"/>
    <property type="project" value="TreeGrafter"/>
</dbReference>